<protein>
    <recommendedName>
        <fullName evidence="3">Peptidase S1 domain-containing protein</fullName>
    </recommendedName>
</protein>
<gene>
    <name evidence="1" type="ORF">KEF85_15995</name>
</gene>
<organism evidence="1 2">
    <name type="scientific">Methylomonas paludis</name>
    <dbReference type="NCBI Taxonomy" id="1173101"/>
    <lineage>
        <taxon>Bacteria</taxon>
        <taxon>Pseudomonadati</taxon>
        <taxon>Pseudomonadota</taxon>
        <taxon>Gammaproteobacteria</taxon>
        <taxon>Methylococcales</taxon>
        <taxon>Methylococcaceae</taxon>
        <taxon>Methylomonas</taxon>
    </lineage>
</organism>
<dbReference type="EMBL" id="CP073754">
    <property type="protein sequence ID" value="QWF70794.1"/>
    <property type="molecule type" value="Genomic_DNA"/>
</dbReference>
<evidence type="ECO:0008006" key="3">
    <source>
        <dbReference type="Google" id="ProtNLM"/>
    </source>
</evidence>
<dbReference type="RefSeq" id="WP_215582234.1">
    <property type="nucleotide sequence ID" value="NZ_CP073754.1"/>
</dbReference>
<name>A0A975MNX0_9GAMM</name>
<dbReference type="KEGG" id="mpad:KEF85_15995"/>
<dbReference type="InterPro" id="IPR009003">
    <property type="entry name" value="Peptidase_S1_PA"/>
</dbReference>
<keyword evidence="2" id="KW-1185">Reference proteome</keyword>
<dbReference type="SUPFAM" id="SSF50494">
    <property type="entry name" value="Trypsin-like serine proteases"/>
    <property type="match status" value="1"/>
</dbReference>
<sequence length="228" mass="25872">MGVNFNILLIASSVVIQVFSRTFLITASHVINQIKIAVSPFYMAIDGSFVNLVGNFFHSISQGKKDHFDIAFIELSNEFVAKNNINILCEDRLMINRYFNSVHLSLIHGYPCSKNKQGKALKGGTTFNLFYFTYGGKVDKNFTNWDKYKKNNDVHICMNYGQAIDINGEINNPPSPRGISGGGLWYVPNSFFPDNLYLAGIFIEYYQNDRISFSTKIDKVVEFIKTNI</sequence>
<proteinExistence type="predicted"/>
<reference evidence="1" key="1">
    <citation type="submission" date="2021-04" db="EMBL/GenBank/DDBJ databases">
        <title>Draft genome sequence data of methanotrophic Methylovulum sp. strain S1L and Methylomonas sp. strain S2AM isolated from boreal lake water columns.</title>
        <authorList>
            <person name="Rissanen A.J."/>
            <person name="Mangayil R."/>
            <person name="Svenning M.M."/>
            <person name="Khanongnuch R."/>
        </authorList>
    </citation>
    <scope>NUCLEOTIDE SEQUENCE</scope>
    <source>
        <strain evidence="1">S2AM</strain>
    </source>
</reference>
<evidence type="ECO:0000313" key="2">
    <source>
        <dbReference type="Proteomes" id="UP000676649"/>
    </source>
</evidence>
<evidence type="ECO:0000313" key="1">
    <source>
        <dbReference type="EMBL" id="QWF70794.1"/>
    </source>
</evidence>
<accession>A0A975MNX0</accession>
<dbReference type="AlphaFoldDB" id="A0A975MNX0"/>
<dbReference type="Proteomes" id="UP000676649">
    <property type="component" value="Chromosome"/>
</dbReference>